<feature type="compositionally biased region" description="Acidic residues" evidence="5">
    <location>
        <begin position="690"/>
        <end position="701"/>
    </location>
</feature>
<evidence type="ECO:0000256" key="4">
    <source>
        <dbReference type="ARBA" id="ARBA00023136"/>
    </source>
</evidence>
<feature type="compositionally biased region" description="Basic and acidic residues" evidence="5">
    <location>
        <begin position="566"/>
        <end position="576"/>
    </location>
</feature>
<dbReference type="Proteomes" id="UP000309038">
    <property type="component" value="Unassembled WGS sequence"/>
</dbReference>
<name>A0A4S4K8C2_9APHY</name>
<dbReference type="GO" id="GO:0030041">
    <property type="term" value="P:actin filament polymerization"/>
    <property type="evidence" value="ECO:0007669"/>
    <property type="project" value="TreeGrafter"/>
</dbReference>
<sequence>MIVSKPAIIFHASQAFFNFLAMCCFASVAAFQAKWHVGPSGLTGFAVFISVIGICFSFFMLFVPVVYEKYDKGARLARALKEIRVGFILAGAGTVISLLIAFITTISAWTEPGCKNADNDPHAKQNGKDFTNALPGWCSTKKAGAVFFWFAFVFWGATLGLTIFDWRNGKGLRPRDPPFSHPMEEPEEMDEEESIYEHPGARSSDKYDDSNLGQSPFSDNNRYAGVPSVGPSITSNSAAPVLPRPSIDAYGAFSDPAPSGFNSIPPPQSFASPASPPPDGPRVSRTMQYADPYAAIQATVARGQGVSPPASPPSYSTSYGNYRFVSREVECFVATAKGGKAPEGDTSQEIRVRGKEKELDEAREEQSRKEQELDPDASAYFEERERDKERIKSLEEEVARLKSQLAHQRHRNGSGPTPPPPPPPPPPPLPPPRRTLITPLTVSNIRKRSGPFTTAATESFLVSARAALRKQGPPVEAPINAANAPRTVKSTRTAHPTVKMPTEKMEAFLTEMKSVKLRKVSGVLAPPLIPDETERTALARSVRSSNGRDVLRDMVRRKSMSQLDPRTGEKRKRDITDAEFVVPTIPAKRIAKEGSGVSDTSSSSFTSSSSSIFSDRPTLTLADLHNRTWPSISTTDTDITTPSLCSDNENDPTSEVSPEDVLPPTPPRNRRSPDAFDFSTVEEDRLPEIIDVDAEPDDDDLSYVPPPLRDSTPVPPAMENAFARRVPVSPLPLAIPKKPRPPGRVRRAQPLPGTGLESKDHGSSNTSSRIPTLQRVAKKRKNNAFGTGQQPKQTSSGQIRVIDLTAHPSAHARRRRTLDHELRRAGDHLWHSDDFDDLESGTLFGVGTKDNHGGFLARGGGGGSPVFMGVGYVEGAEDLDDNRPSDD</sequence>
<feature type="region of interest" description="Disordered" evidence="5">
    <location>
        <begin position="471"/>
        <end position="502"/>
    </location>
</feature>
<keyword evidence="3 6" id="KW-1133">Transmembrane helix</keyword>
<evidence type="ECO:0000259" key="7">
    <source>
        <dbReference type="Pfam" id="PF01284"/>
    </source>
</evidence>
<dbReference type="PANTHER" id="PTHR45691:SF6">
    <property type="entry name" value="PROTEIN DIAPHANOUS"/>
    <property type="match status" value="1"/>
</dbReference>
<dbReference type="GO" id="GO:0016020">
    <property type="term" value="C:membrane"/>
    <property type="evidence" value="ECO:0007669"/>
    <property type="project" value="UniProtKB-SubCell"/>
</dbReference>
<feature type="compositionally biased region" description="Pro residues" evidence="5">
    <location>
        <begin position="416"/>
        <end position="433"/>
    </location>
</feature>
<comment type="subcellular location">
    <subcellularLocation>
        <location evidence="1">Membrane</location>
        <topology evidence="1">Multi-pass membrane protein</topology>
    </subcellularLocation>
</comment>
<keyword evidence="2 6" id="KW-0812">Transmembrane</keyword>
<feature type="transmembrane region" description="Helical" evidence="6">
    <location>
        <begin position="45"/>
        <end position="67"/>
    </location>
</feature>
<dbReference type="EMBL" id="SGPJ01000665">
    <property type="protein sequence ID" value="THG93427.1"/>
    <property type="molecule type" value="Genomic_DNA"/>
</dbReference>
<keyword evidence="9" id="KW-1185">Reference proteome</keyword>
<feature type="compositionally biased region" description="Polar residues" evidence="5">
    <location>
        <begin position="211"/>
        <end position="221"/>
    </location>
</feature>
<feature type="compositionally biased region" description="Low complexity" evidence="5">
    <location>
        <begin position="598"/>
        <end position="615"/>
    </location>
</feature>
<protein>
    <recommendedName>
        <fullName evidence="7">MARVEL domain-containing protein</fullName>
    </recommendedName>
</protein>
<feature type="transmembrane region" description="Helical" evidence="6">
    <location>
        <begin position="12"/>
        <end position="33"/>
    </location>
</feature>
<dbReference type="InterPro" id="IPR008253">
    <property type="entry name" value="Marvel"/>
</dbReference>
<feature type="compositionally biased region" description="Polar residues" evidence="5">
    <location>
        <begin position="644"/>
        <end position="656"/>
    </location>
</feature>
<dbReference type="AlphaFoldDB" id="A0A4S4K8C2"/>
<comment type="caution">
    <text evidence="8">The sequence shown here is derived from an EMBL/GenBank/DDBJ whole genome shotgun (WGS) entry which is preliminary data.</text>
</comment>
<feature type="region of interest" description="Disordered" evidence="5">
    <location>
        <begin position="336"/>
        <end position="437"/>
    </location>
</feature>
<feature type="region of interest" description="Disordered" evidence="5">
    <location>
        <begin position="175"/>
        <end position="229"/>
    </location>
</feature>
<feature type="region of interest" description="Disordered" evidence="5">
    <location>
        <begin position="258"/>
        <end position="288"/>
    </location>
</feature>
<evidence type="ECO:0000256" key="5">
    <source>
        <dbReference type="SAM" id="MobiDB-lite"/>
    </source>
</evidence>
<dbReference type="Pfam" id="PF01284">
    <property type="entry name" value="MARVEL"/>
    <property type="match status" value="1"/>
</dbReference>
<dbReference type="CDD" id="cd14686">
    <property type="entry name" value="bZIP"/>
    <property type="match status" value="1"/>
</dbReference>
<feature type="compositionally biased region" description="Basic and acidic residues" evidence="5">
    <location>
        <begin position="175"/>
        <end position="184"/>
    </location>
</feature>
<feature type="domain" description="MARVEL" evidence="7">
    <location>
        <begin position="6"/>
        <end position="160"/>
    </location>
</feature>
<reference evidence="8 9" key="1">
    <citation type="submission" date="2019-02" db="EMBL/GenBank/DDBJ databases">
        <title>Genome sequencing of the rare red list fungi Phlebia centrifuga.</title>
        <authorList>
            <person name="Buettner E."/>
            <person name="Kellner H."/>
        </authorList>
    </citation>
    <scope>NUCLEOTIDE SEQUENCE [LARGE SCALE GENOMIC DNA]</scope>
    <source>
        <strain evidence="8 9">DSM 108282</strain>
    </source>
</reference>
<accession>A0A4S4K8C2</accession>
<dbReference type="InterPro" id="IPR051412">
    <property type="entry name" value="Formin_Homology_Diaphanous_sf"/>
</dbReference>
<organism evidence="8 9">
    <name type="scientific">Hermanssonia centrifuga</name>
    <dbReference type="NCBI Taxonomy" id="98765"/>
    <lineage>
        <taxon>Eukaryota</taxon>
        <taxon>Fungi</taxon>
        <taxon>Dikarya</taxon>
        <taxon>Basidiomycota</taxon>
        <taxon>Agaricomycotina</taxon>
        <taxon>Agaricomycetes</taxon>
        <taxon>Polyporales</taxon>
        <taxon>Meruliaceae</taxon>
        <taxon>Hermanssonia</taxon>
    </lineage>
</organism>
<gene>
    <name evidence="8" type="ORF">EW026_g7808</name>
</gene>
<evidence type="ECO:0000256" key="1">
    <source>
        <dbReference type="ARBA" id="ARBA00004141"/>
    </source>
</evidence>
<feature type="compositionally biased region" description="Pro residues" evidence="5">
    <location>
        <begin position="704"/>
        <end position="716"/>
    </location>
</feature>
<feature type="compositionally biased region" description="Low complexity" evidence="5">
    <location>
        <begin position="630"/>
        <end position="643"/>
    </location>
</feature>
<feature type="compositionally biased region" description="Basic and acidic residues" evidence="5">
    <location>
        <begin position="195"/>
        <end position="209"/>
    </location>
</feature>
<evidence type="ECO:0000313" key="9">
    <source>
        <dbReference type="Proteomes" id="UP000309038"/>
    </source>
</evidence>
<feature type="transmembrane region" description="Helical" evidence="6">
    <location>
        <begin position="87"/>
        <end position="109"/>
    </location>
</feature>
<dbReference type="PANTHER" id="PTHR45691">
    <property type="entry name" value="PROTEIN DIAPHANOUS"/>
    <property type="match status" value="1"/>
</dbReference>
<evidence type="ECO:0000256" key="2">
    <source>
        <dbReference type="ARBA" id="ARBA00022692"/>
    </source>
</evidence>
<evidence type="ECO:0000256" key="6">
    <source>
        <dbReference type="SAM" id="Phobius"/>
    </source>
</evidence>
<feature type="region of interest" description="Disordered" evidence="5">
    <location>
        <begin position="731"/>
        <end position="772"/>
    </location>
</feature>
<feature type="compositionally biased region" description="Acidic residues" evidence="5">
    <location>
        <begin position="185"/>
        <end position="194"/>
    </location>
</feature>
<feature type="compositionally biased region" description="Basic and acidic residues" evidence="5">
    <location>
        <begin position="340"/>
        <end position="372"/>
    </location>
</feature>
<feature type="compositionally biased region" description="Basic residues" evidence="5">
    <location>
        <begin position="737"/>
        <end position="747"/>
    </location>
</feature>
<keyword evidence="4 6" id="KW-0472">Membrane</keyword>
<evidence type="ECO:0000256" key="3">
    <source>
        <dbReference type="ARBA" id="ARBA00022989"/>
    </source>
</evidence>
<proteinExistence type="predicted"/>
<evidence type="ECO:0000313" key="8">
    <source>
        <dbReference type="EMBL" id="THG93427.1"/>
    </source>
</evidence>
<feature type="region of interest" description="Disordered" evidence="5">
    <location>
        <begin position="538"/>
        <end position="716"/>
    </location>
</feature>
<dbReference type="GO" id="GO:0005884">
    <property type="term" value="C:actin filament"/>
    <property type="evidence" value="ECO:0007669"/>
    <property type="project" value="TreeGrafter"/>
</dbReference>
<feature type="compositionally biased region" description="Pro residues" evidence="5">
    <location>
        <begin position="264"/>
        <end position="280"/>
    </location>
</feature>
<feature type="compositionally biased region" description="Basic and acidic residues" evidence="5">
    <location>
        <begin position="381"/>
        <end position="400"/>
    </location>
</feature>